<evidence type="ECO:0000313" key="1">
    <source>
        <dbReference type="EMBL" id="OZG63534.1"/>
    </source>
</evidence>
<comment type="caution">
    <text evidence="1">The sequence shown here is derived from an EMBL/GenBank/DDBJ whole genome shotgun (WGS) entry which is preliminary data.</text>
</comment>
<proteinExistence type="predicted"/>
<dbReference type="AlphaFoldDB" id="A0A261FWF8"/>
<dbReference type="Proteomes" id="UP000216074">
    <property type="component" value="Unassembled WGS sequence"/>
</dbReference>
<organism evidence="1 2">
    <name type="scientific">Bifidobacterium hapali</name>
    <dbReference type="NCBI Taxonomy" id="1630172"/>
    <lineage>
        <taxon>Bacteria</taxon>
        <taxon>Bacillati</taxon>
        <taxon>Actinomycetota</taxon>
        <taxon>Actinomycetes</taxon>
        <taxon>Bifidobacteriales</taxon>
        <taxon>Bifidobacteriaceae</taxon>
        <taxon>Bifidobacterium</taxon>
    </lineage>
</organism>
<dbReference type="Pfam" id="PF11814">
    <property type="entry name" value="DUF3335"/>
    <property type="match status" value="1"/>
</dbReference>
<dbReference type="InterPro" id="IPR021770">
    <property type="entry name" value="DUF3335"/>
</dbReference>
<protein>
    <submittedName>
        <fullName evidence="1">Peptidase</fullName>
    </submittedName>
</protein>
<accession>A0A261FWF8</accession>
<dbReference type="RefSeq" id="WP_158216462.1">
    <property type="nucleotide sequence ID" value="NZ_MWWY01000036.1"/>
</dbReference>
<gene>
    <name evidence="1" type="ORF">BHAP_1817</name>
</gene>
<dbReference type="EMBL" id="MWWY01000036">
    <property type="protein sequence ID" value="OZG63534.1"/>
    <property type="molecule type" value="Genomic_DNA"/>
</dbReference>
<dbReference type="OrthoDB" id="27442at2"/>
<sequence>MTRYCAVTVAQGESPRAINGIALPENTAAALAKAGGALVRTVYLAIADTEDDTLTTESVEVAGRASTTEPTAEPQIAAVLGYHRPHTAQQKLTAIGGDKQLWDGLITFAQQQSLQEPDITVIKYDLDHNGTELTTNSDEHYRQTTEFTCGPVAVLTAMYRLGIAPKPTRDEELQMWREATIAVACEPYGLALAAERRGAHPTIRVSNAGPVLHPDSRLGILDAAMARDTQQAFERQVHERGVPVETEPFDANDIAALVDAGHMAVVLIDELHMHGEACPHWITVTGRDQSSGALLIDDPWTDADFGETSVDACQMPVLPKDLDLMIRYDTPRSAQAMLIF</sequence>
<name>A0A261FWF8_9BIFI</name>
<keyword evidence="2" id="KW-1185">Reference proteome</keyword>
<evidence type="ECO:0000313" key="2">
    <source>
        <dbReference type="Proteomes" id="UP000216074"/>
    </source>
</evidence>
<reference evidence="1 2" key="1">
    <citation type="journal article" date="2017" name="BMC Genomics">
        <title>Comparative genomic and phylogenomic analyses of the Bifidobacteriaceae family.</title>
        <authorList>
            <person name="Lugli G.A."/>
            <person name="Milani C."/>
            <person name="Turroni F."/>
            <person name="Duranti S."/>
            <person name="Mancabelli L."/>
            <person name="Mangifesta M."/>
            <person name="Ferrario C."/>
            <person name="Modesto M."/>
            <person name="Mattarelli P."/>
            <person name="Jiri K."/>
            <person name="van Sinderen D."/>
            <person name="Ventura M."/>
        </authorList>
    </citation>
    <scope>NUCLEOTIDE SEQUENCE [LARGE SCALE GENOMIC DNA]</scope>
    <source>
        <strain evidence="1 2">DSM 100202</strain>
    </source>
</reference>